<dbReference type="SMR" id="A0A8T3BNX0"/>
<dbReference type="Proteomes" id="UP000829196">
    <property type="component" value="Unassembled WGS sequence"/>
</dbReference>
<proteinExistence type="predicted"/>
<name>A0A8T3BNX0_DENNO</name>
<evidence type="ECO:0000313" key="2">
    <source>
        <dbReference type="Proteomes" id="UP000829196"/>
    </source>
</evidence>
<keyword evidence="2" id="KW-1185">Reference proteome</keyword>
<dbReference type="EMBL" id="JAGYWB010000006">
    <property type="protein sequence ID" value="KAI0518935.1"/>
    <property type="molecule type" value="Genomic_DNA"/>
</dbReference>
<accession>A0A8T3BNX0</accession>
<protein>
    <submittedName>
        <fullName evidence="1">Uncharacterized protein</fullName>
    </submittedName>
</protein>
<reference evidence="1" key="1">
    <citation type="journal article" date="2022" name="Front. Genet.">
        <title>Chromosome-Scale Assembly of the Dendrobium nobile Genome Provides Insights Into the Molecular Mechanism of the Biosynthesis of the Medicinal Active Ingredient of Dendrobium.</title>
        <authorList>
            <person name="Xu Q."/>
            <person name="Niu S.-C."/>
            <person name="Li K.-L."/>
            <person name="Zheng P.-J."/>
            <person name="Zhang X.-J."/>
            <person name="Jia Y."/>
            <person name="Liu Y."/>
            <person name="Niu Y.-X."/>
            <person name="Yu L.-H."/>
            <person name="Chen D.-F."/>
            <person name="Zhang G.-Q."/>
        </authorList>
    </citation>
    <scope>NUCLEOTIDE SEQUENCE</scope>
    <source>
        <tissue evidence="1">Leaf</tissue>
    </source>
</reference>
<organism evidence="1 2">
    <name type="scientific">Dendrobium nobile</name>
    <name type="common">Orchid</name>
    <dbReference type="NCBI Taxonomy" id="94219"/>
    <lineage>
        <taxon>Eukaryota</taxon>
        <taxon>Viridiplantae</taxon>
        <taxon>Streptophyta</taxon>
        <taxon>Embryophyta</taxon>
        <taxon>Tracheophyta</taxon>
        <taxon>Spermatophyta</taxon>
        <taxon>Magnoliopsida</taxon>
        <taxon>Liliopsida</taxon>
        <taxon>Asparagales</taxon>
        <taxon>Orchidaceae</taxon>
        <taxon>Epidendroideae</taxon>
        <taxon>Malaxideae</taxon>
        <taxon>Dendrobiinae</taxon>
        <taxon>Dendrobium</taxon>
    </lineage>
</organism>
<evidence type="ECO:0000313" key="1">
    <source>
        <dbReference type="EMBL" id="KAI0518935.1"/>
    </source>
</evidence>
<dbReference type="AlphaFoldDB" id="A0A8T3BNX0"/>
<dbReference type="OrthoDB" id="10485941at2759"/>
<sequence>MFFEVLDFDKPMYDHNKSKMDAPPELCMHIFPVEEINVLAKINVLAITDKGNALQNTFDVITTFRVVAIKHSCEEFVNRMINHLSQEFDAFRKKKGIWCLSINIWVKLMKRRKIYYSVMYVGKWRQ</sequence>
<comment type="caution">
    <text evidence="1">The sequence shown here is derived from an EMBL/GenBank/DDBJ whole genome shotgun (WGS) entry which is preliminary data.</text>
</comment>
<gene>
    <name evidence="1" type="ORF">KFK09_006372</name>
</gene>